<evidence type="ECO:0000256" key="1">
    <source>
        <dbReference type="SAM" id="Phobius"/>
    </source>
</evidence>
<keyword evidence="3" id="KW-1185">Reference proteome</keyword>
<accession>A0A9D4THJ8</accession>
<dbReference type="AlphaFoldDB" id="A0A9D4THJ8"/>
<reference evidence="2" key="1">
    <citation type="journal article" date="2019" name="Plant J.">
        <title>Chlorella vulgaris genome assembly and annotation reveals the molecular basis for metabolic acclimation to high light conditions.</title>
        <authorList>
            <person name="Cecchin M."/>
            <person name="Marcolungo L."/>
            <person name="Rossato M."/>
            <person name="Girolomoni L."/>
            <person name="Cosentino E."/>
            <person name="Cuine S."/>
            <person name="Li-Beisson Y."/>
            <person name="Delledonne M."/>
            <person name="Ballottari M."/>
        </authorList>
    </citation>
    <scope>NUCLEOTIDE SEQUENCE</scope>
    <source>
        <strain evidence="2">211/11P</strain>
    </source>
</reference>
<gene>
    <name evidence="2" type="ORF">D9Q98_007730</name>
</gene>
<sequence length="179" mass="18867">MRDFRVRGYMQLTGLLNGPEACYNQALWACGQVGRMGLRASDDTLLLLPPATAWAMLNGTMVGCPEVFAAITSDSNGNNKQASGVFKEDRAAPALQPMTPFTVTPGSNANTLLVRTLALECFYEFKITEATGYFLGVEPVKWVSVFKRASAAGARALSPAAAAAASLAAAAALAFLLLD</sequence>
<feature type="transmembrane region" description="Helical" evidence="1">
    <location>
        <begin position="156"/>
        <end position="178"/>
    </location>
</feature>
<evidence type="ECO:0000313" key="3">
    <source>
        <dbReference type="Proteomes" id="UP001055712"/>
    </source>
</evidence>
<protein>
    <submittedName>
        <fullName evidence="2">Uncharacterized protein</fullName>
    </submittedName>
</protein>
<keyword evidence="1" id="KW-1133">Transmembrane helix</keyword>
<proteinExistence type="predicted"/>
<reference evidence="2" key="2">
    <citation type="submission" date="2020-11" db="EMBL/GenBank/DDBJ databases">
        <authorList>
            <person name="Cecchin M."/>
            <person name="Marcolungo L."/>
            <person name="Rossato M."/>
            <person name="Girolomoni L."/>
            <person name="Cosentino E."/>
            <person name="Cuine S."/>
            <person name="Li-Beisson Y."/>
            <person name="Delledonne M."/>
            <person name="Ballottari M."/>
        </authorList>
    </citation>
    <scope>NUCLEOTIDE SEQUENCE</scope>
    <source>
        <strain evidence="2">211/11P</strain>
        <tissue evidence="2">Whole cell</tissue>
    </source>
</reference>
<dbReference type="Proteomes" id="UP001055712">
    <property type="component" value="Unassembled WGS sequence"/>
</dbReference>
<name>A0A9D4THJ8_CHLVU</name>
<dbReference type="EMBL" id="SIDB01000011">
    <property type="protein sequence ID" value="KAI3425755.1"/>
    <property type="molecule type" value="Genomic_DNA"/>
</dbReference>
<evidence type="ECO:0000313" key="2">
    <source>
        <dbReference type="EMBL" id="KAI3425755.1"/>
    </source>
</evidence>
<keyword evidence="1" id="KW-0472">Membrane</keyword>
<keyword evidence="1" id="KW-0812">Transmembrane</keyword>
<comment type="caution">
    <text evidence="2">The sequence shown here is derived from an EMBL/GenBank/DDBJ whole genome shotgun (WGS) entry which is preliminary data.</text>
</comment>
<organism evidence="2 3">
    <name type="scientific">Chlorella vulgaris</name>
    <name type="common">Green alga</name>
    <dbReference type="NCBI Taxonomy" id="3077"/>
    <lineage>
        <taxon>Eukaryota</taxon>
        <taxon>Viridiplantae</taxon>
        <taxon>Chlorophyta</taxon>
        <taxon>core chlorophytes</taxon>
        <taxon>Trebouxiophyceae</taxon>
        <taxon>Chlorellales</taxon>
        <taxon>Chlorellaceae</taxon>
        <taxon>Chlorella clade</taxon>
        <taxon>Chlorella</taxon>
    </lineage>
</organism>